<proteinExistence type="predicted"/>
<gene>
    <name evidence="1" type="ORF">DMN91_008753</name>
</gene>
<comment type="caution">
    <text evidence="1">The sequence shown here is derived from an EMBL/GenBank/DDBJ whole genome shotgun (WGS) entry which is preliminary data.</text>
</comment>
<dbReference type="GO" id="GO:0003676">
    <property type="term" value="F:nucleic acid binding"/>
    <property type="evidence" value="ECO:0007669"/>
    <property type="project" value="InterPro"/>
</dbReference>
<evidence type="ECO:0000313" key="2">
    <source>
        <dbReference type="Proteomes" id="UP000279307"/>
    </source>
</evidence>
<dbReference type="InterPro" id="IPR052709">
    <property type="entry name" value="Transposase-MT_Hybrid"/>
</dbReference>
<dbReference type="Proteomes" id="UP000279307">
    <property type="component" value="Chromosome 9"/>
</dbReference>
<name>A0A3L8DDM2_OOCBI</name>
<accession>A0A3L8DDM2</accession>
<dbReference type="Gene3D" id="3.30.420.10">
    <property type="entry name" value="Ribonuclease H-like superfamily/Ribonuclease H"/>
    <property type="match status" value="2"/>
</dbReference>
<evidence type="ECO:0008006" key="3">
    <source>
        <dbReference type="Google" id="ProtNLM"/>
    </source>
</evidence>
<protein>
    <recommendedName>
        <fullName evidence="3">Histone-lysine N-methyltransferase SETMAR</fullName>
    </recommendedName>
</protein>
<dbReference type="EMBL" id="QOIP01000009">
    <property type="protein sequence ID" value="RLU18396.1"/>
    <property type="molecule type" value="Genomic_DNA"/>
</dbReference>
<reference evidence="1 2" key="1">
    <citation type="journal article" date="2018" name="Genome Res.">
        <title>The genomic architecture and molecular evolution of ant odorant receptors.</title>
        <authorList>
            <person name="McKenzie S.K."/>
            <person name="Kronauer D.J.C."/>
        </authorList>
    </citation>
    <scope>NUCLEOTIDE SEQUENCE [LARGE SCALE GENOMIC DNA]</scope>
    <source>
        <strain evidence="1">Clonal line C1</strain>
    </source>
</reference>
<dbReference type="Pfam" id="PF01359">
    <property type="entry name" value="Transposase_1"/>
    <property type="match status" value="1"/>
</dbReference>
<dbReference type="PANTHER" id="PTHR46060">
    <property type="entry name" value="MARINER MOS1 TRANSPOSASE-LIKE PROTEIN"/>
    <property type="match status" value="1"/>
</dbReference>
<evidence type="ECO:0000313" key="1">
    <source>
        <dbReference type="EMBL" id="RLU18396.1"/>
    </source>
</evidence>
<dbReference type="AlphaFoldDB" id="A0A3L8DDM2"/>
<sequence length="178" mass="20723">MKENFDLQLFQRNPQDFRRRFVTVDETWIHHYTLDTKEQSKQWVASGEFAAAPKKAKTVPSVGKVTATVFWGSQGIILIDYMEKAHFSGVVAAKVMELRFQLVPHPPYSPDLAPSDYYFFPNMKKWLAGRKFYSNEEVIAKTNAYFAELDLSYYSEGINKLEQRWTKCISLKGDYVEK</sequence>
<organism evidence="1 2">
    <name type="scientific">Ooceraea biroi</name>
    <name type="common">Clonal raider ant</name>
    <name type="synonym">Cerapachys biroi</name>
    <dbReference type="NCBI Taxonomy" id="2015173"/>
    <lineage>
        <taxon>Eukaryota</taxon>
        <taxon>Metazoa</taxon>
        <taxon>Ecdysozoa</taxon>
        <taxon>Arthropoda</taxon>
        <taxon>Hexapoda</taxon>
        <taxon>Insecta</taxon>
        <taxon>Pterygota</taxon>
        <taxon>Neoptera</taxon>
        <taxon>Endopterygota</taxon>
        <taxon>Hymenoptera</taxon>
        <taxon>Apocrita</taxon>
        <taxon>Aculeata</taxon>
        <taxon>Formicoidea</taxon>
        <taxon>Formicidae</taxon>
        <taxon>Dorylinae</taxon>
        <taxon>Ooceraea</taxon>
    </lineage>
</organism>
<dbReference type="InterPro" id="IPR036397">
    <property type="entry name" value="RNaseH_sf"/>
</dbReference>
<dbReference type="InterPro" id="IPR001888">
    <property type="entry name" value="Transposase_1"/>
</dbReference>
<dbReference type="PANTHER" id="PTHR46060:SF1">
    <property type="entry name" value="MARINER MOS1 TRANSPOSASE-LIKE PROTEIN"/>
    <property type="match status" value="1"/>
</dbReference>
<dbReference type="OrthoDB" id="10059877at2759"/>